<evidence type="ECO:0000313" key="7">
    <source>
        <dbReference type="Proteomes" id="UP000285860"/>
    </source>
</evidence>
<feature type="repeat" description="ANK" evidence="2">
    <location>
        <begin position="916"/>
        <end position="948"/>
    </location>
</feature>
<evidence type="ECO:0000259" key="3">
    <source>
        <dbReference type="Pfam" id="PF17107"/>
    </source>
</evidence>
<dbReference type="SMART" id="SM00248">
    <property type="entry name" value="ANK"/>
    <property type="match status" value="6"/>
</dbReference>
<dbReference type="VEuPathDB" id="FungiDB:FOXG_12899"/>
<dbReference type="VEuPathDB" id="FungiDB:HZS61_007836"/>
<evidence type="ECO:0000259" key="4">
    <source>
        <dbReference type="Pfam" id="PF22939"/>
    </source>
</evidence>
<dbReference type="Pfam" id="PF12796">
    <property type="entry name" value="Ank_2"/>
    <property type="match status" value="2"/>
</dbReference>
<dbReference type="InterPro" id="IPR056884">
    <property type="entry name" value="NPHP3-like_N"/>
</dbReference>
<keyword evidence="1" id="KW-0677">Repeat</keyword>
<dbReference type="PANTHER" id="PTHR10039">
    <property type="entry name" value="AMELOGENIN"/>
    <property type="match status" value="1"/>
</dbReference>
<dbReference type="Gene3D" id="3.40.50.300">
    <property type="entry name" value="P-loop containing nucleotide triphosphate hydrolases"/>
    <property type="match status" value="1"/>
</dbReference>
<feature type="repeat" description="ANK" evidence="2">
    <location>
        <begin position="818"/>
        <end position="850"/>
    </location>
</feature>
<feature type="domain" description="NACHT-NTPase and P-loop NTPases N-terminal" evidence="3">
    <location>
        <begin position="7"/>
        <end position="132"/>
    </location>
</feature>
<dbReference type="EMBL" id="MRCY01000277">
    <property type="protein sequence ID" value="RKK90395.1"/>
    <property type="molecule type" value="Genomic_DNA"/>
</dbReference>
<protein>
    <submittedName>
        <fullName evidence="6">Uncharacterized protein</fullName>
    </submittedName>
</protein>
<dbReference type="Proteomes" id="UP000285860">
    <property type="component" value="Unassembled WGS sequence"/>
</dbReference>
<proteinExistence type="predicted"/>
<dbReference type="VEuPathDB" id="FungiDB:FOIG_07584"/>
<dbReference type="VEuPathDB" id="FungiDB:FOC1_g10002781"/>
<dbReference type="PROSITE" id="PS50088">
    <property type="entry name" value="ANK_REPEAT"/>
    <property type="match status" value="3"/>
</dbReference>
<dbReference type="Pfam" id="PF22939">
    <property type="entry name" value="WHD_GPIID"/>
    <property type="match status" value="1"/>
</dbReference>
<dbReference type="SUPFAM" id="SSF52540">
    <property type="entry name" value="P-loop containing nucleoside triphosphate hydrolases"/>
    <property type="match status" value="1"/>
</dbReference>
<keyword evidence="2" id="KW-0040">ANK repeat</keyword>
<dbReference type="VEuPathDB" id="FungiDB:FOMG_08706"/>
<dbReference type="InterPro" id="IPR027417">
    <property type="entry name" value="P-loop_NTPase"/>
</dbReference>
<organism evidence="6 7">
    <name type="scientific">Fusarium oxysporum</name>
    <name type="common">Fusarium vascular wilt</name>
    <dbReference type="NCBI Taxonomy" id="5507"/>
    <lineage>
        <taxon>Eukaryota</taxon>
        <taxon>Fungi</taxon>
        <taxon>Dikarya</taxon>
        <taxon>Ascomycota</taxon>
        <taxon>Pezizomycotina</taxon>
        <taxon>Sordariomycetes</taxon>
        <taxon>Hypocreomycetidae</taxon>
        <taxon>Hypocreales</taxon>
        <taxon>Nectriaceae</taxon>
        <taxon>Fusarium</taxon>
        <taxon>Fusarium oxysporum species complex</taxon>
    </lineage>
</organism>
<dbReference type="PANTHER" id="PTHR10039:SF5">
    <property type="entry name" value="NACHT DOMAIN-CONTAINING PROTEIN"/>
    <property type="match status" value="1"/>
</dbReference>
<dbReference type="InterPro" id="IPR036770">
    <property type="entry name" value="Ankyrin_rpt-contain_sf"/>
</dbReference>
<dbReference type="InterPro" id="IPR002110">
    <property type="entry name" value="Ankyrin_rpt"/>
</dbReference>
<sequence>MDPLSVIASTIAVVQAISSTYEAIQHLRGLPNEFNEVRRSLPLAQDTLGLARDQLQTLALNESSKKALQPLVSDCEEKAKMLQDIFEKVEKGAKSAKDGSVLEFYRTSLLRLGKANRVETLMRGILKDLDALATNQLFKAATQSQMAQLNEAIDRLSNVESSVPDSDFESAPNSQYIASGGKGYQSNITGQDHKIVSGSGKLYNAHTMNFVQSSKDDKTRSDILQTLHTSPYLDRKNRNPDRVVGTCGWFVGHDQFKEWRDRKSSSMLWVSANPGCGKSVLVKYLVDSELKTMESRTTCYFFFKDDFEDQRSAKSALSCILHQLFTQKEELFSDKIVKRFEAYKAHLTSSFDELWEVLVIASQDKNAGELVCILDAFDECEDQEQLKLAQALRKFYDPENDTKANVNLKFLVTSRPYDKIGRGFQPLDIPGLPVIHLKGESDAETSKIAREVDIYIEDRVSRIRSGLYLKPDEEQLLLQELRRVPNQTYLWVYLTLELIESDMSIDKTKIREATSSLPRTVDDAYERILAKSSNPEEAKKLLHIIVAAARPLTLAEMDLALALRQSHRSYRDVDDRPQERFGRYIRDLCGLFVTITDSKIYLLHQTAKEFLVPKDDPDPRGDQDNQFIWKSSLQPPESHRILCQICIWHLLFTEFETHPLDENLNESLDGKVSHYLRDHVFLDYSAKNWAAHFRASGIKEDAVIESLRRICDASSSRCQTWFRIYWASLHTGFPQNFTTLMIASYFGLEQIAKLQLCIEDVEVDSRDGTYWRSALSWASENGFDVVVELLIKGPKIRRKHIIKLSFPKGAEIDARDKYGRTPLSYAAWNGHMASVQRLVKAGARVDSKDEIGGTPISYALCSGHENVARHLMKGAQVDSVDKISRELLISATKKGHESIVKRLLENGTITEAVDSTGRTSLSYAAEGGHVAVARLLLDKRADVNMIEQEGGRTPLAHAIDNGSEDIIELLLNRGAKVDYSFTLPVSNLVLTSHVESIINGLLSSP</sequence>
<evidence type="ECO:0000313" key="6">
    <source>
        <dbReference type="EMBL" id="RKK90395.1"/>
    </source>
</evidence>
<gene>
    <name evidence="6" type="ORF">BFJ68_g16461</name>
</gene>
<dbReference type="Pfam" id="PF24883">
    <property type="entry name" value="NPHP3_N"/>
    <property type="match status" value="1"/>
</dbReference>
<dbReference type="VEuPathDB" id="FungiDB:FOC4_g10004745"/>
<dbReference type="AlphaFoldDB" id="A0A420PD38"/>
<evidence type="ECO:0000256" key="2">
    <source>
        <dbReference type="PROSITE-ProRule" id="PRU00023"/>
    </source>
</evidence>
<dbReference type="InterPro" id="IPR054471">
    <property type="entry name" value="GPIID_WHD"/>
</dbReference>
<evidence type="ECO:0000256" key="1">
    <source>
        <dbReference type="ARBA" id="ARBA00022737"/>
    </source>
</evidence>
<name>A0A420PD38_FUSOX</name>
<dbReference type="Pfam" id="PF17107">
    <property type="entry name" value="SesA"/>
    <property type="match status" value="1"/>
</dbReference>
<feature type="domain" description="Nephrocystin 3-like N-terminal" evidence="5">
    <location>
        <begin position="245"/>
        <end position="415"/>
    </location>
</feature>
<dbReference type="InterPro" id="IPR031352">
    <property type="entry name" value="SesA"/>
</dbReference>
<dbReference type="SUPFAM" id="SSF48403">
    <property type="entry name" value="Ankyrin repeat"/>
    <property type="match status" value="1"/>
</dbReference>
<feature type="domain" description="GPI inositol-deacylase winged helix" evidence="4">
    <location>
        <begin position="526"/>
        <end position="613"/>
    </location>
</feature>
<dbReference type="PROSITE" id="PS50297">
    <property type="entry name" value="ANK_REP_REGION"/>
    <property type="match status" value="3"/>
</dbReference>
<dbReference type="Gene3D" id="1.25.40.20">
    <property type="entry name" value="Ankyrin repeat-containing domain"/>
    <property type="match status" value="2"/>
</dbReference>
<feature type="repeat" description="ANK" evidence="2">
    <location>
        <begin position="950"/>
        <end position="982"/>
    </location>
</feature>
<dbReference type="VEuPathDB" id="FungiDB:FOZG_14796"/>
<evidence type="ECO:0000259" key="5">
    <source>
        <dbReference type="Pfam" id="PF24883"/>
    </source>
</evidence>
<dbReference type="VEuPathDB" id="FungiDB:HZS61_017806"/>
<accession>A0A420PD38</accession>
<comment type="caution">
    <text evidence="6">The sequence shown here is derived from an EMBL/GenBank/DDBJ whole genome shotgun (WGS) entry which is preliminary data.</text>
</comment>
<reference evidence="6 7" key="1">
    <citation type="journal article" date="2018" name="Sci. Rep.">
        <title>Characterisation of pathogen-specific regions and novel effector candidates in Fusarium oxysporum f. sp. cepae.</title>
        <authorList>
            <person name="Armitage A.D."/>
            <person name="Taylor A."/>
            <person name="Sobczyk M.K."/>
            <person name="Baxter L."/>
            <person name="Greenfield B.P."/>
            <person name="Bates H.J."/>
            <person name="Wilson F."/>
            <person name="Jackson A.C."/>
            <person name="Ott S."/>
            <person name="Harrison R.J."/>
            <person name="Clarkson J.P."/>
        </authorList>
    </citation>
    <scope>NUCLEOTIDE SEQUENCE [LARGE SCALE GENOMIC DNA]</scope>
    <source>
        <strain evidence="6 7">Fo_A28</strain>
    </source>
</reference>